<dbReference type="EMBL" id="JAKCXM010000273">
    <property type="protein sequence ID" value="KAJ0396954.1"/>
    <property type="molecule type" value="Genomic_DNA"/>
</dbReference>
<sequence>MPMMMMMTTVPGALSPPPPLGGFVHLDEHEQHAQHALSRWRKRSRFQDASHVKWTFGVLEGETITCYHRRADYKLHREPSRVIGIDLTAPMTVQRDYIEVRCRDTSKQLRLRVHPSYSFLQWVTTLYYISNLLKTQPCYQPNTAKQLRLKKSMSKQVSFGDEPAVTTIEAPSAVAQVDTLSDLFYTKEELAEFRRNSHDDERHTGVSGWLHGWRRRPRSS</sequence>
<protein>
    <submittedName>
        <fullName evidence="1">Uncharacterized protein</fullName>
    </submittedName>
</protein>
<keyword evidence="2" id="KW-1185">Reference proteome</keyword>
<organism evidence="1 2">
    <name type="scientific">Pythium insidiosum</name>
    <name type="common">Pythiosis disease agent</name>
    <dbReference type="NCBI Taxonomy" id="114742"/>
    <lineage>
        <taxon>Eukaryota</taxon>
        <taxon>Sar</taxon>
        <taxon>Stramenopiles</taxon>
        <taxon>Oomycota</taxon>
        <taxon>Peronosporomycetes</taxon>
        <taxon>Pythiales</taxon>
        <taxon>Pythiaceae</taxon>
        <taxon>Pythium</taxon>
    </lineage>
</organism>
<reference evidence="1" key="1">
    <citation type="submission" date="2021-12" db="EMBL/GenBank/DDBJ databases">
        <title>Prjna785345.</title>
        <authorList>
            <person name="Rujirawat T."/>
            <person name="Krajaejun T."/>
        </authorList>
    </citation>
    <scope>NUCLEOTIDE SEQUENCE</scope>
    <source>
        <strain evidence="1">Pi057C3</strain>
    </source>
</reference>
<name>A0AAD5LYN6_PYTIN</name>
<dbReference type="AlphaFoldDB" id="A0AAD5LYN6"/>
<comment type="caution">
    <text evidence="1">The sequence shown here is derived from an EMBL/GenBank/DDBJ whole genome shotgun (WGS) entry which is preliminary data.</text>
</comment>
<accession>A0AAD5LYN6</accession>
<dbReference type="Proteomes" id="UP001209570">
    <property type="component" value="Unassembled WGS sequence"/>
</dbReference>
<evidence type="ECO:0000313" key="1">
    <source>
        <dbReference type="EMBL" id="KAJ0396954.1"/>
    </source>
</evidence>
<evidence type="ECO:0000313" key="2">
    <source>
        <dbReference type="Proteomes" id="UP001209570"/>
    </source>
</evidence>
<proteinExistence type="predicted"/>
<gene>
    <name evidence="1" type="ORF">P43SY_003657</name>
</gene>